<dbReference type="PANTHER" id="PTHR33332">
    <property type="entry name" value="REVERSE TRANSCRIPTASE DOMAIN-CONTAINING PROTEIN"/>
    <property type="match status" value="1"/>
</dbReference>
<evidence type="ECO:0000313" key="2">
    <source>
        <dbReference type="Proteomes" id="UP001333110"/>
    </source>
</evidence>
<sequence>MSQDLGILVDKQLTMSQQCALVTKVANSILGGRRGIVSSRSKEVILSLYSALVRCTWSTGSSSGFLSTRETWIHWSQSKDRARLFGVVHGDGTRGNGHKLKHRSFCLNTPKPIFTVRVVEHWIRLPREVVDSPFMERFKPELDTVLGNLL</sequence>
<name>A0AAN7NCL3_MYCAM</name>
<keyword evidence="2" id="KW-1185">Reference proteome</keyword>
<evidence type="ECO:0000313" key="1">
    <source>
        <dbReference type="EMBL" id="KAK4825478.1"/>
    </source>
</evidence>
<proteinExistence type="predicted"/>
<dbReference type="EMBL" id="JAUNZN010000003">
    <property type="protein sequence ID" value="KAK4825478.1"/>
    <property type="molecule type" value="Genomic_DNA"/>
</dbReference>
<protein>
    <submittedName>
        <fullName evidence="1">Uncharacterized protein</fullName>
    </submittedName>
</protein>
<accession>A0AAN7NCL3</accession>
<organism evidence="1 2">
    <name type="scientific">Mycteria americana</name>
    <name type="common">Wood stork</name>
    <dbReference type="NCBI Taxonomy" id="33587"/>
    <lineage>
        <taxon>Eukaryota</taxon>
        <taxon>Metazoa</taxon>
        <taxon>Chordata</taxon>
        <taxon>Craniata</taxon>
        <taxon>Vertebrata</taxon>
        <taxon>Euteleostomi</taxon>
        <taxon>Archelosauria</taxon>
        <taxon>Archosauria</taxon>
        <taxon>Dinosauria</taxon>
        <taxon>Saurischia</taxon>
        <taxon>Theropoda</taxon>
        <taxon>Coelurosauria</taxon>
        <taxon>Aves</taxon>
        <taxon>Neognathae</taxon>
        <taxon>Neoaves</taxon>
        <taxon>Aequornithes</taxon>
        <taxon>Ciconiiformes</taxon>
        <taxon>Ciconiidae</taxon>
        <taxon>Mycteria</taxon>
    </lineage>
</organism>
<comment type="caution">
    <text evidence="1">The sequence shown here is derived from an EMBL/GenBank/DDBJ whole genome shotgun (WGS) entry which is preliminary data.</text>
</comment>
<dbReference type="AlphaFoldDB" id="A0AAN7NCL3"/>
<gene>
    <name evidence="1" type="ORF">QYF61_027633</name>
</gene>
<dbReference type="Proteomes" id="UP001333110">
    <property type="component" value="Unassembled WGS sequence"/>
</dbReference>
<reference evidence="1 2" key="1">
    <citation type="journal article" date="2023" name="J. Hered.">
        <title>Chromosome-level genome of the wood stork (Mycteria americana) provides insight into avian chromosome evolution.</title>
        <authorList>
            <person name="Flamio R. Jr."/>
            <person name="Ramstad K.M."/>
        </authorList>
    </citation>
    <scope>NUCLEOTIDE SEQUENCE [LARGE SCALE GENOMIC DNA]</scope>
    <source>
        <strain evidence="1">JAX WOST 10</strain>
    </source>
</reference>